<dbReference type="PROSITE" id="PS50151">
    <property type="entry name" value="UVR"/>
    <property type="match status" value="1"/>
</dbReference>
<dbReference type="InterPro" id="IPR024759">
    <property type="entry name" value="UvrB_YAD/RRR_dom"/>
</dbReference>
<evidence type="ECO:0000313" key="16">
    <source>
        <dbReference type="EMBL" id="OGY46109.1"/>
    </source>
</evidence>
<feature type="domain" description="Helicase C-terminal" evidence="15">
    <location>
        <begin position="430"/>
        <end position="589"/>
    </location>
</feature>
<evidence type="ECO:0000256" key="10">
    <source>
        <dbReference type="ARBA" id="ARBA00026033"/>
    </source>
</evidence>
<dbReference type="GO" id="GO:0009380">
    <property type="term" value="C:excinuclease repair complex"/>
    <property type="evidence" value="ECO:0007669"/>
    <property type="project" value="InterPro"/>
</dbReference>
<keyword evidence="3 12" id="KW-0963">Cytoplasm</keyword>
<evidence type="ECO:0000256" key="12">
    <source>
        <dbReference type="HAMAP-Rule" id="MF_00204"/>
    </source>
</evidence>
<dbReference type="Gene3D" id="4.10.860.10">
    <property type="entry name" value="UVR domain"/>
    <property type="match status" value="1"/>
</dbReference>
<dbReference type="PANTHER" id="PTHR24029">
    <property type="entry name" value="UVRABC SYSTEM PROTEIN B"/>
    <property type="match status" value="1"/>
</dbReference>
<keyword evidence="8 12" id="KW-0267">Excision nuclease</keyword>
<dbReference type="Proteomes" id="UP000178240">
    <property type="component" value="Unassembled WGS sequence"/>
</dbReference>
<dbReference type="SMART" id="SM00487">
    <property type="entry name" value="DEXDc"/>
    <property type="match status" value="1"/>
</dbReference>
<dbReference type="CDD" id="cd17916">
    <property type="entry name" value="DEXHc_UvrB"/>
    <property type="match status" value="1"/>
</dbReference>
<name>A0A1G1Y199_9BACT</name>
<feature type="binding site" evidence="12">
    <location>
        <begin position="37"/>
        <end position="44"/>
    </location>
    <ligand>
        <name>ATP</name>
        <dbReference type="ChEBI" id="CHEBI:30616"/>
    </ligand>
</feature>
<dbReference type="Pfam" id="PF00271">
    <property type="entry name" value="Helicase_C"/>
    <property type="match status" value="1"/>
</dbReference>
<dbReference type="GO" id="GO:0009381">
    <property type="term" value="F:excinuclease ABC activity"/>
    <property type="evidence" value="ECO:0007669"/>
    <property type="project" value="UniProtKB-UniRule"/>
</dbReference>
<dbReference type="SUPFAM" id="SSF46600">
    <property type="entry name" value="C-terminal UvrC-binding domain of UvrB"/>
    <property type="match status" value="1"/>
</dbReference>
<dbReference type="AlphaFoldDB" id="A0A1G1Y199"/>
<sequence>MTQFKLKAHFSPKGSQPEAIKKLLAGYKKYSQQTLLGVTGSGKTFTVANLIEKIQKPTLILSHNKTLAAQLFQEFQSFFPENKVCYFVSYYDYYQPESYLPASDTYIEKDAMINEQIERLRLEAATSLMSRTDTIVVASVSCIYGFGQPADFVGESLHLQVGQNIKRQDLLRALVGIQYERSDLELHPGRFRVRGGTVDVIQGSANSNIVRLELFDDVLESITDVHRLSGRKINDLKEVWLYPARPFIVPEARVKPALAAIREELKQRLPQLEPLEAYRLNQRTNYDLEMIEQLGYCKGIENYSRHFDQRQVGQPPFTLIDFFNYVTKDWLFVIDESHATIPQVRGMYEGDRARKKNLIDYGFRLESAYDNRPLKFAEFEKSLKHVVYTSATPSQYELNSSEQVVEQIVRPTGLVDPVITIKPAVGQVADLVQEIKKTTKLGYRCLVTTLTKRMAEDLTLHFLNEGIRVQYLHSDIETLERIKIIRDLRLGKFDCLVGINLLREGLDLPEVALVAILDADKEGFLRNSRSLIQTTGRAARNIDGRVIMYADKITESIKEAIRETDRRRQVQLDYNKKYRITPKSIVKAIAQEEVVIEPGEKGRALELDKMLIDLEGQMRSEAEALNFEKAIELRNKIESLKAKL</sequence>
<dbReference type="Pfam" id="PF17757">
    <property type="entry name" value="UvrB_inter"/>
    <property type="match status" value="1"/>
</dbReference>
<dbReference type="Gene3D" id="3.40.50.300">
    <property type="entry name" value="P-loop containing nucleotide triphosphate hydrolases"/>
    <property type="match status" value="3"/>
</dbReference>
<dbReference type="InterPro" id="IPR027417">
    <property type="entry name" value="P-loop_NTPase"/>
</dbReference>
<feature type="short sequence motif" description="Beta-hairpin" evidence="12">
    <location>
        <begin position="90"/>
        <end position="113"/>
    </location>
</feature>
<dbReference type="InterPro" id="IPR006935">
    <property type="entry name" value="Helicase/UvrB_N"/>
</dbReference>
<keyword evidence="6 12" id="KW-0228">DNA excision</keyword>
<evidence type="ECO:0000259" key="13">
    <source>
        <dbReference type="PROSITE" id="PS50151"/>
    </source>
</evidence>
<dbReference type="Pfam" id="PF04851">
    <property type="entry name" value="ResIII"/>
    <property type="match status" value="1"/>
</dbReference>
<evidence type="ECO:0000259" key="15">
    <source>
        <dbReference type="PROSITE" id="PS51194"/>
    </source>
</evidence>
<dbReference type="InterPro" id="IPR041471">
    <property type="entry name" value="UvrB_inter"/>
</dbReference>
<evidence type="ECO:0000256" key="6">
    <source>
        <dbReference type="ARBA" id="ARBA00022769"/>
    </source>
</evidence>
<dbReference type="InterPro" id="IPR036876">
    <property type="entry name" value="UVR_dom_sf"/>
</dbReference>
<keyword evidence="4 12" id="KW-0547">Nucleotide-binding</keyword>
<dbReference type="SUPFAM" id="SSF52540">
    <property type="entry name" value="P-loop containing nucleoside triphosphate hydrolases"/>
    <property type="match status" value="2"/>
</dbReference>
<dbReference type="CDD" id="cd18790">
    <property type="entry name" value="SF2_C_UvrB"/>
    <property type="match status" value="1"/>
</dbReference>
<dbReference type="SMART" id="SM00490">
    <property type="entry name" value="HELICc"/>
    <property type="match status" value="1"/>
</dbReference>
<dbReference type="InterPro" id="IPR001943">
    <property type="entry name" value="UVR_dom"/>
</dbReference>
<keyword evidence="9 12" id="KW-0234">DNA repair</keyword>
<dbReference type="PANTHER" id="PTHR24029:SF0">
    <property type="entry name" value="UVRABC SYSTEM PROTEIN B"/>
    <property type="match status" value="1"/>
</dbReference>
<gene>
    <name evidence="12" type="primary">uvrB</name>
    <name evidence="16" type="ORF">A2744_01975</name>
</gene>
<dbReference type="InterPro" id="IPR014001">
    <property type="entry name" value="Helicase_ATP-bd"/>
</dbReference>
<evidence type="ECO:0000313" key="17">
    <source>
        <dbReference type="Proteomes" id="UP000178240"/>
    </source>
</evidence>
<dbReference type="GO" id="GO:0016887">
    <property type="term" value="F:ATP hydrolysis activity"/>
    <property type="evidence" value="ECO:0007669"/>
    <property type="project" value="InterPro"/>
</dbReference>
<evidence type="ECO:0000256" key="7">
    <source>
        <dbReference type="ARBA" id="ARBA00022840"/>
    </source>
</evidence>
<protein>
    <recommendedName>
        <fullName evidence="11 12">UvrABC system protein B</fullName>
        <shortName evidence="12">Protein UvrB</shortName>
    </recommendedName>
    <alternativeName>
        <fullName evidence="12">Excinuclease ABC subunit B</fullName>
    </alternativeName>
</protein>
<dbReference type="GO" id="GO:0003677">
    <property type="term" value="F:DNA binding"/>
    <property type="evidence" value="ECO:0007669"/>
    <property type="project" value="UniProtKB-UniRule"/>
</dbReference>
<keyword evidence="5 12" id="KW-0227">DNA damage</keyword>
<dbReference type="PROSITE" id="PS51194">
    <property type="entry name" value="HELICASE_CTER"/>
    <property type="match status" value="1"/>
</dbReference>
<feature type="domain" description="Helicase ATP-binding" evidence="14">
    <location>
        <begin position="24"/>
        <end position="156"/>
    </location>
</feature>
<evidence type="ECO:0000256" key="5">
    <source>
        <dbReference type="ARBA" id="ARBA00022763"/>
    </source>
</evidence>
<organism evidence="16 17">
    <name type="scientific">Candidatus Buchananbacteria bacterium RIFCSPHIGHO2_01_FULL_44_11</name>
    <dbReference type="NCBI Taxonomy" id="1797535"/>
    <lineage>
        <taxon>Bacteria</taxon>
        <taxon>Candidatus Buchananiibacteriota</taxon>
    </lineage>
</organism>
<evidence type="ECO:0000256" key="3">
    <source>
        <dbReference type="ARBA" id="ARBA00022490"/>
    </source>
</evidence>
<dbReference type="InterPro" id="IPR004807">
    <property type="entry name" value="UvrB"/>
</dbReference>
<evidence type="ECO:0000256" key="8">
    <source>
        <dbReference type="ARBA" id="ARBA00022881"/>
    </source>
</evidence>
<dbReference type="GO" id="GO:0006289">
    <property type="term" value="P:nucleotide-excision repair"/>
    <property type="evidence" value="ECO:0007669"/>
    <property type="project" value="UniProtKB-UniRule"/>
</dbReference>
<feature type="domain" description="UVR" evidence="13">
    <location>
        <begin position="608"/>
        <end position="643"/>
    </location>
</feature>
<comment type="subunit">
    <text evidence="10 12">Forms a heterotetramer with UvrA during the search for lesions. Interacts with UvrC in an incision complex.</text>
</comment>
<comment type="domain">
    <text evidence="12">The beta-hairpin motif is involved in DNA binding.</text>
</comment>
<dbReference type="NCBIfam" id="NF003673">
    <property type="entry name" value="PRK05298.1"/>
    <property type="match status" value="1"/>
</dbReference>
<comment type="function">
    <text evidence="12">The UvrABC repair system catalyzes the recognition and processing of DNA lesions. A damage recognition complex composed of 2 UvrA and 2 UvrB subunits scans DNA for abnormalities. Upon binding of the UvrA(2)B(2) complex to a putative damaged site, the DNA wraps around one UvrB monomer. DNA wrap is dependent on ATP binding by UvrB and probably causes local melting of the DNA helix, facilitating insertion of UvrB beta-hairpin between the DNA strands. Then UvrB probes one DNA strand for the presence of a lesion. If a lesion is found the UvrA subunits dissociate and the UvrB-DNA preincision complex is formed. This complex is subsequently bound by UvrC and the second UvrB is released. If no lesion is found, the DNA wraps around the other UvrB subunit that will check the other stand for damage.</text>
</comment>
<comment type="subcellular location">
    <subcellularLocation>
        <location evidence="1 12">Cytoplasm</location>
    </subcellularLocation>
</comment>
<evidence type="ECO:0000256" key="9">
    <source>
        <dbReference type="ARBA" id="ARBA00023204"/>
    </source>
</evidence>
<comment type="caution">
    <text evidence="16">The sequence shown here is derived from an EMBL/GenBank/DDBJ whole genome shotgun (WGS) entry which is preliminary data.</text>
</comment>
<dbReference type="PROSITE" id="PS51192">
    <property type="entry name" value="HELICASE_ATP_BIND_1"/>
    <property type="match status" value="1"/>
</dbReference>
<comment type="similarity">
    <text evidence="2 12">Belongs to the UvrB family.</text>
</comment>
<proteinExistence type="inferred from homology"/>
<evidence type="ECO:0000256" key="4">
    <source>
        <dbReference type="ARBA" id="ARBA00022741"/>
    </source>
</evidence>
<reference evidence="16 17" key="1">
    <citation type="journal article" date="2016" name="Nat. Commun.">
        <title>Thousands of microbial genomes shed light on interconnected biogeochemical processes in an aquifer system.</title>
        <authorList>
            <person name="Anantharaman K."/>
            <person name="Brown C.T."/>
            <person name="Hug L.A."/>
            <person name="Sharon I."/>
            <person name="Castelle C.J."/>
            <person name="Probst A.J."/>
            <person name="Thomas B.C."/>
            <person name="Singh A."/>
            <person name="Wilkins M.J."/>
            <person name="Karaoz U."/>
            <person name="Brodie E.L."/>
            <person name="Williams K.H."/>
            <person name="Hubbard S.S."/>
            <person name="Banfield J.F."/>
        </authorList>
    </citation>
    <scope>NUCLEOTIDE SEQUENCE [LARGE SCALE GENOMIC DNA]</scope>
</reference>
<accession>A0A1G1Y199</accession>
<dbReference type="Pfam" id="PF12344">
    <property type="entry name" value="UvrB"/>
    <property type="match status" value="1"/>
</dbReference>
<dbReference type="GO" id="GO:0005524">
    <property type="term" value="F:ATP binding"/>
    <property type="evidence" value="ECO:0007669"/>
    <property type="project" value="UniProtKB-UniRule"/>
</dbReference>
<keyword evidence="12" id="KW-0742">SOS response</keyword>
<evidence type="ECO:0000256" key="2">
    <source>
        <dbReference type="ARBA" id="ARBA00008533"/>
    </source>
</evidence>
<evidence type="ECO:0000256" key="1">
    <source>
        <dbReference type="ARBA" id="ARBA00004496"/>
    </source>
</evidence>
<keyword evidence="7 12" id="KW-0067">ATP-binding</keyword>
<dbReference type="STRING" id="1797535.A2744_01975"/>
<dbReference type="EMBL" id="MHIE01000007">
    <property type="protein sequence ID" value="OGY46109.1"/>
    <property type="molecule type" value="Genomic_DNA"/>
</dbReference>
<dbReference type="NCBIfam" id="TIGR00631">
    <property type="entry name" value="uvrb"/>
    <property type="match status" value="1"/>
</dbReference>
<dbReference type="InterPro" id="IPR001650">
    <property type="entry name" value="Helicase_C-like"/>
</dbReference>
<evidence type="ECO:0000256" key="11">
    <source>
        <dbReference type="ARBA" id="ARBA00029504"/>
    </source>
</evidence>
<dbReference type="GO" id="GO:0009432">
    <property type="term" value="P:SOS response"/>
    <property type="evidence" value="ECO:0007669"/>
    <property type="project" value="UniProtKB-UniRule"/>
</dbReference>
<dbReference type="GO" id="GO:0005737">
    <property type="term" value="C:cytoplasm"/>
    <property type="evidence" value="ECO:0007669"/>
    <property type="project" value="UniProtKB-SubCell"/>
</dbReference>
<evidence type="ECO:0000259" key="14">
    <source>
        <dbReference type="PROSITE" id="PS51192"/>
    </source>
</evidence>
<dbReference type="HAMAP" id="MF_00204">
    <property type="entry name" value="UvrB"/>
    <property type="match status" value="1"/>
</dbReference>